<protein>
    <recommendedName>
        <fullName evidence="2">Fungal lipase-type domain-containing protein</fullName>
    </recommendedName>
</protein>
<evidence type="ECO:0000313" key="4">
    <source>
        <dbReference type="Proteomes" id="UP000614601"/>
    </source>
</evidence>
<dbReference type="Proteomes" id="UP000614601">
    <property type="component" value="Unassembled WGS sequence"/>
</dbReference>
<evidence type="ECO:0000259" key="2">
    <source>
        <dbReference type="Pfam" id="PF01764"/>
    </source>
</evidence>
<name>A0A811LEW8_9BILA</name>
<feature type="chain" id="PRO_5044131731" description="Fungal lipase-type domain-containing protein" evidence="1">
    <location>
        <begin position="20"/>
        <end position="284"/>
    </location>
</feature>
<dbReference type="CDD" id="cd00519">
    <property type="entry name" value="Lipase_3"/>
    <property type="match status" value="1"/>
</dbReference>
<dbReference type="InterPro" id="IPR029058">
    <property type="entry name" value="AB_hydrolase_fold"/>
</dbReference>
<dbReference type="PANTHER" id="PTHR45908">
    <property type="entry name" value="PROTEIN CBG11750-RELATED"/>
    <property type="match status" value="1"/>
</dbReference>
<keyword evidence="4" id="KW-1185">Reference proteome</keyword>
<organism evidence="3 4">
    <name type="scientific">Bursaphelenchus okinawaensis</name>
    <dbReference type="NCBI Taxonomy" id="465554"/>
    <lineage>
        <taxon>Eukaryota</taxon>
        <taxon>Metazoa</taxon>
        <taxon>Ecdysozoa</taxon>
        <taxon>Nematoda</taxon>
        <taxon>Chromadorea</taxon>
        <taxon>Rhabditida</taxon>
        <taxon>Tylenchina</taxon>
        <taxon>Tylenchomorpha</taxon>
        <taxon>Aphelenchoidea</taxon>
        <taxon>Aphelenchoididae</taxon>
        <taxon>Bursaphelenchus</taxon>
    </lineage>
</organism>
<comment type="caution">
    <text evidence="3">The sequence shown here is derived from an EMBL/GenBank/DDBJ whole genome shotgun (WGS) entry which is preliminary data.</text>
</comment>
<dbReference type="Pfam" id="PF01764">
    <property type="entry name" value="Lipase_3"/>
    <property type="match status" value="1"/>
</dbReference>
<reference evidence="3" key="1">
    <citation type="submission" date="2020-09" db="EMBL/GenBank/DDBJ databases">
        <authorList>
            <person name="Kikuchi T."/>
        </authorList>
    </citation>
    <scope>NUCLEOTIDE SEQUENCE</scope>
    <source>
        <strain evidence="3">SH1</strain>
    </source>
</reference>
<evidence type="ECO:0000256" key="1">
    <source>
        <dbReference type="SAM" id="SignalP"/>
    </source>
</evidence>
<dbReference type="Gene3D" id="3.40.50.1820">
    <property type="entry name" value="alpha/beta hydrolase"/>
    <property type="match status" value="1"/>
</dbReference>
<dbReference type="GO" id="GO:0006629">
    <property type="term" value="P:lipid metabolic process"/>
    <property type="evidence" value="ECO:0007669"/>
    <property type="project" value="InterPro"/>
</dbReference>
<dbReference type="SUPFAM" id="SSF53474">
    <property type="entry name" value="alpha/beta-Hydrolases"/>
    <property type="match status" value="1"/>
</dbReference>
<dbReference type="EMBL" id="CAJFCW020000005">
    <property type="protein sequence ID" value="CAG9121923.1"/>
    <property type="molecule type" value="Genomic_DNA"/>
</dbReference>
<dbReference type="EMBL" id="CAJFDH010000005">
    <property type="protein sequence ID" value="CAD5226223.1"/>
    <property type="molecule type" value="Genomic_DNA"/>
</dbReference>
<dbReference type="AlphaFoldDB" id="A0A811LEW8"/>
<dbReference type="OrthoDB" id="5821984at2759"/>
<keyword evidence="1" id="KW-0732">Signal</keyword>
<evidence type="ECO:0000313" key="3">
    <source>
        <dbReference type="EMBL" id="CAD5226223.1"/>
    </source>
</evidence>
<dbReference type="InterPro" id="IPR002921">
    <property type="entry name" value="Fungal_lipase-type"/>
</dbReference>
<feature type="domain" description="Fungal lipase-type" evidence="2">
    <location>
        <begin position="88"/>
        <end position="221"/>
    </location>
</feature>
<dbReference type="Proteomes" id="UP000783686">
    <property type="component" value="Unassembled WGS sequence"/>
</dbReference>
<feature type="signal peptide" evidence="1">
    <location>
        <begin position="1"/>
        <end position="19"/>
    </location>
</feature>
<proteinExistence type="predicted"/>
<gene>
    <name evidence="3" type="ORF">BOKJ2_LOCUS11970</name>
</gene>
<sequence length="284" mass="32440">MTPLHHLLLLTLLPIIVHANYKRYNHTLARKLIFLATSAYSPTPNACLQKKFDEGELVQYYDIPCDISVNNTCSGYIALLHNEKAIAVVFRGTTTDDQMVKEGFAAFADKLQFLEMGRVNSYFFEAFEKLWKGQMGTKFEEVIKAHSDYDLWVTGHSLGGALANLASAYIVSTIPKYTVENSAHINFGQPTVGDKEYVESFKKLIPWYYRVTHTQDVIIDIYPKSLGFEHHGSEVWYNNTMVPGSSYQICELECVKNNTHENMEDHRHYFDINVVKYGRTVCVA</sequence>
<accession>A0A811LEW8</accession>